<name>W9UYV8_9GAMM</name>
<feature type="binding site" evidence="22">
    <location>
        <begin position="95"/>
        <end position="96"/>
    </location>
    <ligand>
        <name>ATP</name>
        <dbReference type="ChEBI" id="CHEBI:30616"/>
    </ligand>
</feature>
<keyword evidence="5" id="KW-1003">Cell membrane</keyword>
<dbReference type="InterPro" id="IPR000829">
    <property type="entry name" value="DAGK"/>
</dbReference>
<keyword evidence="16 24" id="KW-0443">Lipid metabolism</keyword>
<dbReference type="Gene3D" id="1.10.287.3610">
    <property type="match status" value="1"/>
</dbReference>
<comment type="subcellular location">
    <subcellularLocation>
        <location evidence="1 24">Cell inner membrane</location>
        <topology evidence="1 24">Multi-pass membrane protein</topology>
    </subcellularLocation>
</comment>
<evidence type="ECO:0000256" key="5">
    <source>
        <dbReference type="ARBA" id="ARBA00022475"/>
    </source>
</evidence>
<dbReference type="PATRIC" id="fig|1229521.3.peg.3236"/>
<accession>W9UYV8</accession>
<evidence type="ECO:0000256" key="4">
    <source>
        <dbReference type="ARBA" id="ARBA00017575"/>
    </source>
</evidence>
<keyword evidence="12 24" id="KW-0418">Kinase</keyword>
<keyword evidence="18" id="KW-0594">Phospholipid biosynthesis</keyword>
<keyword evidence="8 24" id="KW-0808">Transferase</keyword>
<feature type="transmembrane region" description="Helical" evidence="24">
    <location>
        <begin position="56"/>
        <end position="80"/>
    </location>
</feature>
<keyword evidence="26" id="KW-1185">Reference proteome</keyword>
<dbReference type="STRING" id="1229521.D791_03204"/>
<dbReference type="EC" id="2.7.1.107" evidence="3 24"/>
<evidence type="ECO:0000313" key="25">
    <source>
        <dbReference type="EMBL" id="EXJ09876.1"/>
    </source>
</evidence>
<evidence type="ECO:0000256" key="19">
    <source>
        <dbReference type="ARBA" id="ARBA00023264"/>
    </source>
</evidence>
<dbReference type="OrthoDB" id="9796011at2"/>
<evidence type="ECO:0000256" key="17">
    <source>
        <dbReference type="ARBA" id="ARBA00023136"/>
    </source>
</evidence>
<evidence type="ECO:0000256" key="22">
    <source>
        <dbReference type="PIRSR" id="PIRSR600829-3"/>
    </source>
</evidence>
<feature type="binding site" evidence="21">
    <location>
        <position position="99"/>
    </location>
    <ligand>
        <name>substrate</name>
    </ligand>
</feature>
<evidence type="ECO:0000256" key="6">
    <source>
        <dbReference type="ARBA" id="ARBA00022516"/>
    </source>
</evidence>
<evidence type="ECO:0000256" key="16">
    <source>
        <dbReference type="ARBA" id="ARBA00023098"/>
    </source>
</evidence>
<feature type="binding site" evidence="21">
    <location>
        <position position="70"/>
    </location>
    <ligand>
        <name>substrate</name>
    </ligand>
</feature>
<evidence type="ECO:0000256" key="8">
    <source>
        <dbReference type="ARBA" id="ARBA00022679"/>
    </source>
</evidence>
<comment type="catalytic activity">
    <reaction evidence="24">
        <text>a 1,2-diacyl-sn-glycerol + ATP = a 1,2-diacyl-sn-glycero-3-phosphate + ADP + H(+)</text>
        <dbReference type="Rhea" id="RHEA:10272"/>
        <dbReference type="ChEBI" id="CHEBI:15378"/>
        <dbReference type="ChEBI" id="CHEBI:17815"/>
        <dbReference type="ChEBI" id="CHEBI:30616"/>
        <dbReference type="ChEBI" id="CHEBI:58608"/>
        <dbReference type="ChEBI" id="CHEBI:456216"/>
        <dbReference type="EC" id="2.7.1.107"/>
    </reaction>
</comment>
<keyword evidence="10 23" id="KW-0479">Metal-binding</keyword>
<evidence type="ECO:0000256" key="7">
    <source>
        <dbReference type="ARBA" id="ARBA00022519"/>
    </source>
</evidence>
<feature type="binding site" evidence="22">
    <location>
        <position position="77"/>
    </location>
    <ligand>
        <name>ATP</name>
        <dbReference type="ChEBI" id="CHEBI:30616"/>
    </ligand>
</feature>
<feature type="binding site" evidence="22">
    <location>
        <begin position="86"/>
        <end position="88"/>
    </location>
    <ligand>
        <name>ATP</name>
        <dbReference type="ChEBI" id="CHEBI:30616"/>
    </ligand>
</feature>
<keyword evidence="9 24" id="KW-0812">Transmembrane</keyword>
<dbReference type="RefSeq" id="WP_036513143.1">
    <property type="nucleotide sequence ID" value="NZ_AONB01000019.1"/>
</dbReference>
<dbReference type="GO" id="GO:0006654">
    <property type="term" value="P:phosphatidic acid biosynthetic process"/>
    <property type="evidence" value="ECO:0007669"/>
    <property type="project" value="InterPro"/>
</dbReference>
<dbReference type="EMBL" id="AONB01000019">
    <property type="protein sequence ID" value="EXJ09876.1"/>
    <property type="molecule type" value="Genomic_DNA"/>
</dbReference>
<feature type="binding site" evidence="23">
    <location>
        <position position="77"/>
    </location>
    <ligand>
        <name>a divalent metal cation</name>
        <dbReference type="ChEBI" id="CHEBI:60240"/>
    </ligand>
</feature>
<dbReference type="CDD" id="cd14264">
    <property type="entry name" value="DAGK_IM"/>
    <property type="match status" value="1"/>
</dbReference>
<keyword evidence="6" id="KW-0444">Lipid biosynthesis</keyword>
<keyword evidence="17 24" id="KW-0472">Membrane</keyword>
<dbReference type="GO" id="GO:0004143">
    <property type="term" value="F:ATP-dependent diacylglycerol kinase activity"/>
    <property type="evidence" value="ECO:0007669"/>
    <property type="project" value="UniProtKB-EC"/>
</dbReference>
<comment type="caution">
    <text evidence="25">The sequence shown here is derived from an EMBL/GenBank/DDBJ whole genome shotgun (WGS) entry which is preliminary data.</text>
</comment>
<dbReference type="GO" id="GO:0005886">
    <property type="term" value="C:plasma membrane"/>
    <property type="evidence" value="ECO:0007669"/>
    <property type="project" value="UniProtKB-SubCell"/>
</dbReference>
<dbReference type="PANTHER" id="PTHR34299:SF1">
    <property type="entry name" value="DIACYLGLYCEROL KINASE"/>
    <property type="match status" value="1"/>
</dbReference>
<evidence type="ECO:0000256" key="2">
    <source>
        <dbReference type="ARBA" id="ARBA00005967"/>
    </source>
</evidence>
<dbReference type="GO" id="GO:0005524">
    <property type="term" value="F:ATP binding"/>
    <property type="evidence" value="ECO:0007669"/>
    <property type="project" value="UniProtKB-KW"/>
</dbReference>
<reference evidence="25 26" key="2">
    <citation type="journal article" date="2015" name="Syst. Appl. Microbiol.">
        <title>Nitrincola nitratireducens sp. nov. isolated from a haloalkaline crater lake.</title>
        <authorList>
            <person name="Singh A."/>
            <person name="Vaidya B."/>
            <person name="Tanuku N.R."/>
            <person name="Pinnaka A.K."/>
        </authorList>
    </citation>
    <scope>NUCLEOTIDE SEQUENCE [LARGE SCALE GENOMIC DNA]</scope>
    <source>
        <strain evidence="25 26">AK23</strain>
    </source>
</reference>
<evidence type="ECO:0000256" key="13">
    <source>
        <dbReference type="ARBA" id="ARBA00022840"/>
    </source>
</evidence>
<gene>
    <name evidence="25" type="primary">dgkA</name>
    <name evidence="25" type="ORF">D791_03204</name>
</gene>
<keyword evidence="7 24" id="KW-0997">Cell inner membrane</keyword>
<comment type="similarity">
    <text evidence="2 24">Belongs to the bacterial diacylglycerol kinase family.</text>
</comment>
<feature type="transmembrane region" description="Helical" evidence="24">
    <location>
        <begin position="100"/>
        <end position="118"/>
    </location>
</feature>
<dbReference type="InterPro" id="IPR033718">
    <property type="entry name" value="DAGK_prok"/>
</dbReference>
<keyword evidence="11 22" id="KW-0547">Nucleotide-binding</keyword>
<keyword evidence="15 24" id="KW-1133">Transmembrane helix</keyword>
<evidence type="ECO:0000256" key="10">
    <source>
        <dbReference type="ARBA" id="ARBA00022723"/>
    </source>
</evidence>
<keyword evidence="13 22" id="KW-0067">ATP-binding</keyword>
<organism evidence="25 26">
    <name type="scientific">Nitrincola nitratireducens</name>
    <dbReference type="NCBI Taxonomy" id="1229521"/>
    <lineage>
        <taxon>Bacteria</taxon>
        <taxon>Pseudomonadati</taxon>
        <taxon>Pseudomonadota</taxon>
        <taxon>Gammaproteobacteria</taxon>
        <taxon>Oceanospirillales</taxon>
        <taxon>Oceanospirillaceae</taxon>
        <taxon>Nitrincola</taxon>
    </lineage>
</organism>
<evidence type="ECO:0000256" key="21">
    <source>
        <dbReference type="PIRSR" id="PIRSR600829-2"/>
    </source>
</evidence>
<dbReference type="PROSITE" id="PS01069">
    <property type="entry name" value="DAGK_PROKAR"/>
    <property type="match status" value="1"/>
</dbReference>
<evidence type="ECO:0000256" key="20">
    <source>
        <dbReference type="PIRSR" id="PIRSR600829-1"/>
    </source>
</evidence>
<evidence type="ECO:0000256" key="24">
    <source>
        <dbReference type="RuleBase" id="RU363065"/>
    </source>
</evidence>
<evidence type="ECO:0000256" key="9">
    <source>
        <dbReference type="ARBA" id="ARBA00022692"/>
    </source>
</evidence>
<dbReference type="Pfam" id="PF01219">
    <property type="entry name" value="DAGK_prokar"/>
    <property type="match status" value="1"/>
</dbReference>
<dbReference type="Proteomes" id="UP000019464">
    <property type="component" value="Unassembled WGS sequence"/>
</dbReference>
<evidence type="ECO:0000313" key="26">
    <source>
        <dbReference type="Proteomes" id="UP000019464"/>
    </source>
</evidence>
<reference evidence="26" key="1">
    <citation type="submission" date="2012-11" db="EMBL/GenBank/DDBJ databases">
        <authorList>
            <person name="Singh A."/>
            <person name="Pinnaka A.K."/>
            <person name="Vaidya B."/>
        </authorList>
    </citation>
    <scope>NUCLEOTIDE SEQUENCE [LARGE SCALE GENOMIC DNA]</scope>
    <source>
        <strain evidence="26">AK23</strain>
    </source>
</reference>
<dbReference type="InterPro" id="IPR036945">
    <property type="entry name" value="DAGK_sf"/>
</dbReference>
<evidence type="ECO:0000256" key="3">
    <source>
        <dbReference type="ARBA" id="ARBA00012133"/>
    </source>
</evidence>
<dbReference type="PANTHER" id="PTHR34299">
    <property type="entry name" value="DIACYLGLYCEROL KINASE"/>
    <property type="match status" value="1"/>
</dbReference>
<feature type="binding site" evidence="21">
    <location>
        <position position="10"/>
    </location>
    <ligand>
        <name>substrate</name>
    </ligand>
</feature>
<keyword evidence="19 24" id="KW-1208">Phospholipid metabolism</keyword>
<evidence type="ECO:0000256" key="14">
    <source>
        <dbReference type="ARBA" id="ARBA00022842"/>
    </source>
</evidence>
<evidence type="ECO:0000256" key="15">
    <source>
        <dbReference type="ARBA" id="ARBA00022989"/>
    </source>
</evidence>
<dbReference type="AlphaFoldDB" id="W9UYV8"/>
<comment type="cofactor">
    <cofactor evidence="23">
        <name>Mg(2+)</name>
        <dbReference type="ChEBI" id="CHEBI:18420"/>
    </cofactor>
    <text evidence="23">Mn(2+), Zn(2+), Cd(2+) and Co(2+) support activity to lesser extents.</text>
</comment>
<evidence type="ECO:0000256" key="12">
    <source>
        <dbReference type="ARBA" id="ARBA00022777"/>
    </source>
</evidence>
<feature type="binding site" evidence="22">
    <location>
        <position position="10"/>
    </location>
    <ligand>
        <name>ATP</name>
        <dbReference type="ChEBI" id="CHEBI:30616"/>
    </ligand>
</feature>
<keyword evidence="14 23" id="KW-0460">Magnesium</keyword>
<feature type="transmembrane region" description="Helical" evidence="24">
    <location>
        <begin position="32"/>
        <end position="50"/>
    </location>
</feature>
<feature type="active site" description="Proton acceptor" evidence="20">
    <location>
        <position position="70"/>
    </location>
</feature>
<feature type="binding site" evidence="21">
    <location>
        <begin position="31"/>
        <end position="35"/>
    </location>
    <ligand>
        <name>substrate</name>
    </ligand>
</feature>
<evidence type="ECO:0000256" key="11">
    <source>
        <dbReference type="ARBA" id="ARBA00022741"/>
    </source>
</evidence>
<evidence type="ECO:0000256" key="18">
    <source>
        <dbReference type="ARBA" id="ARBA00023209"/>
    </source>
</evidence>
<feature type="binding site" evidence="23">
    <location>
        <position position="29"/>
    </location>
    <ligand>
        <name>a divalent metal cation</name>
        <dbReference type="ChEBI" id="CHEBI:60240"/>
    </ligand>
</feature>
<proteinExistence type="inferred from homology"/>
<feature type="binding site" evidence="21">
    <location>
        <begin position="113"/>
        <end position="118"/>
    </location>
    <ligand>
        <name>substrate</name>
    </ligand>
</feature>
<evidence type="ECO:0000256" key="1">
    <source>
        <dbReference type="ARBA" id="ARBA00004429"/>
    </source>
</evidence>
<feature type="binding site" evidence="22">
    <location>
        <position position="17"/>
    </location>
    <ligand>
        <name>ATP</name>
        <dbReference type="ChEBI" id="CHEBI:30616"/>
    </ligand>
</feature>
<feature type="binding site" evidence="22">
    <location>
        <position position="29"/>
    </location>
    <ligand>
        <name>ATP</name>
        <dbReference type="ChEBI" id="CHEBI:30616"/>
    </ligand>
</feature>
<evidence type="ECO:0000256" key="23">
    <source>
        <dbReference type="PIRSR" id="PIRSR600829-4"/>
    </source>
</evidence>
<protein>
    <recommendedName>
        <fullName evidence="4 24">Diacylglycerol kinase</fullName>
        <ecNumber evidence="3 24">2.7.1.107</ecNumber>
    </recommendedName>
</protein>
<sequence>MTIKATGLARFYYATCYSLKGLIGAYRSEPAFRYETWIVCGLTPFAFILAQTTVELILLIASLLLILIFELINTAIEAVVDRAGKEHHELAGLAKDTGSAAVFLCLFLATFVWGALLWQNLISTLLLNNSI</sequence>
<dbReference type="GO" id="GO:0046872">
    <property type="term" value="F:metal ion binding"/>
    <property type="evidence" value="ECO:0007669"/>
    <property type="project" value="UniProtKB-KW"/>
</dbReference>
<comment type="function">
    <text evidence="24">Catalyzes the ATP-dependent phosphorylation of sn-l,2-diacylglycerol (DAG) to phosphatidic acid. Involved in the recycling of diacylglycerol produced as a by-product during membrane-derived oligosaccharide (MDO) biosynthesis.</text>
</comment>